<reference evidence="2 3" key="1">
    <citation type="submission" date="2020-08" db="EMBL/GenBank/DDBJ databases">
        <title>Sequencing the genomes of 1000 actinobacteria strains.</title>
        <authorList>
            <person name="Klenk H.-P."/>
        </authorList>
    </citation>
    <scope>NUCLEOTIDE SEQUENCE [LARGE SCALE GENOMIC DNA]</scope>
    <source>
        <strain evidence="2 3">DSM 45886</strain>
    </source>
</reference>
<evidence type="ECO:0000256" key="1">
    <source>
        <dbReference type="SAM" id="MobiDB-lite"/>
    </source>
</evidence>
<dbReference type="Proteomes" id="UP000578819">
    <property type="component" value="Unassembled WGS sequence"/>
</dbReference>
<dbReference type="EMBL" id="JACHJW010000001">
    <property type="protein sequence ID" value="MBB4958958.1"/>
    <property type="molecule type" value="Genomic_DNA"/>
</dbReference>
<evidence type="ECO:0000313" key="3">
    <source>
        <dbReference type="Proteomes" id="UP000578819"/>
    </source>
</evidence>
<protein>
    <submittedName>
        <fullName evidence="2">Uncharacterized protein</fullName>
    </submittedName>
</protein>
<name>A0A7W7SQ99_9ACTN</name>
<organism evidence="2 3">
    <name type="scientific">Micromonospora polyrhachis</name>
    <dbReference type="NCBI Taxonomy" id="1282883"/>
    <lineage>
        <taxon>Bacteria</taxon>
        <taxon>Bacillati</taxon>
        <taxon>Actinomycetota</taxon>
        <taxon>Actinomycetes</taxon>
        <taxon>Micromonosporales</taxon>
        <taxon>Micromonosporaceae</taxon>
        <taxon>Micromonospora</taxon>
    </lineage>
</organism>
<dbReference type="RefSeq" id="WP_184534970.1">
    <property type="nucleotide sequence ID" value="NZ_JACHJW010000001.1"/>
</dbReference>
<dbReference type="AlphaFoldDB" id="A0A7W7SQ99"/>
<accession>A0A7W7SQ99</accession>
<keyword evidence="3" id="KW-1185">Reference proteome</keyword>
<proteinExistence type="predicted"/>
<comment type="caution">
    <text evidence="2">The sequence shown here is derived from an EMBL/GenBank/DDBJ whole genome shotgun (WGS) entry which is preliminary data.</text>
</comment>
<sequence>MSLPIPLTVRLSTSRALRHITRDVRDLTFGWSDPGGYTSCRVSLDRPLTLQPDEIAYYGILTVHDARTGMTVWEGRLEDPGRSAGSDGQVWDLAALGGQVHTRDRTIPLIYVDQPMTGLERVDNATPGAQDSVGADPGDTTGLRQALVLQFPSGQPVVTNSRVTVRYTAVQRAGQRLARCDYQWDGGQTSSNLRVEAIARTDGSLGGGSVARSDNISTAGGGSSPRVIGTHWSTDRNTLDWRLTYVGGGGTVTTDDNWASIWNMVVLGTRYNKSGTELGVYPNSYVLASEVAEDLLGRLLTQYDGPGATIVTTTHQIDQLAYPDGVDPARILEDLLTLEAGHTWRVWERGPTGRYRFEFVPTPSQVRYEASVVDGYDSQGSADGLYNRVTVLWRDSGGHIRTTERTATVPLLDAAGLIRQGRIDLGSAVGSVADAQRAGDQWLADRRYPPNAGRLRIARPILDLQTGRMVQPWEIRPGLIRVRGILPRPDALNTSVRDGVTVFRVRGVEYRASDGAAVLDLDSYAPSTPRLLATATDLLQRKLPPRR</sequence>
<feature type="region of interest" description="Disordered" evidence="1">
    <location>
        <begin position="204"/>
        <end position="224"/>
    </location>
</feature>
<gene>
    <name evidence="2" type="ORF">FHR38_002691</name>
</gene>
<evidence type="ECO:0000313" key="2">
    <source>
        <dbReference type="EMBL" id="MBB4958958.1"/>
    </source>
</evidence>